<evidence type="ECO:0000313" key="6">
    <source>
        <dbReference type="EMBL" id="VFT82754.1"/>
    </source>
</evidence>
<dbReference type="InterPro" id="IPR002401">
    <property type="entry name" value="Cyt_P450_E_grp-I"/>
</dbReference>
<keyword evidence="4" id="KW-0503">Monooxygenase</keyword>
<comment type="similarity">
    <text evidence="2 4">Belongs to the cytochrome P450 family.</text>
</comment>
<dbReference type="InterPro" id="IPR001128">
    <property type="entry name" value="Cyt_P450"/>
</dbReference>
<protein>
    <submittedName>
        <fullName evidence="6">Aste57867_5720 protein</fullName>
    </submittedName>
</protein>
<organism evidence="6 7">
    <name type="scientific">Aphanomyces stellatus</name>
    <dbReference type="NCBI Taxonomy" id="120398"/>
    <lineage>
        <taxon>Eukaryota</taxon>
        <taxon>Sar</taxon>
        <taxon>Stramenopiles</taxon>
        <taxon>Oomycota</taxon>
        <taxon>Saprolegniomycetes</taxon>
        <taxon>Saprolegniales</taxon>
        <taxon>Verrucalvaceae</taxon>
        <taxon>Aphanomyces</taxon>
    </lineage>
</organism>
<evidence type="ECO:0000313" key="5">
    <source>
        <dbReference type="EMBL" id="KAF0709880.1"/>
    </source>
</evidence>
<keyword evidence="3 4" id="KW-0349">Heme</keyword>
<dbReference type="PANTHER" id="PTHR24305">
    <property type="entry name" value="CYTOCHROME P450"/>
    <property type="match status" value="1"/>
</dbReference>
<dbReference type="SUPFAM" id="SSF48264">
    <property type="entry name" value="Cytochrome P450"/>
    <property type="match status" value="1"/>
</dbReference>
<dbReference type="Gene3D" id="1.10.630.10">
    <property type="entry name" value="Cytochrome P450"/>
    <property type="match status" value="1"/>
</dbReference>
<dbReference type="EMBL" id="VJMH01002157">
    <property type="protein sequence ID" value="KAF0709880.1"/>
    <property type="molecule type" value="Genomic_DNA"/>
</dbReference>
<dbReference type="PROSITE" id="PS00086">
    <property type="entry name" value="CYTOCHROME_P450"/>
    <property type="match status" value="1"/>
</dbReference>
<evidence type="ECO:0000256" key="1">
    <source>
        <dbReference type="ARBA" id="ARBA00001971"/>
    </source>
</evidence>
<dbReference type="OrthoDB" id="2843at2759"/>
<dbReference type="InterPro" id="IPR017972">
    <property type="entry name" value="Cyt_P450_CS"/>
</dbReference>
<feature type="binding site" description="axial binding residue" evidence="3">
    <location>
        <position position="483"/>
    </location>
    <ligand>
        <name>heme</name>
        <dbReference type="ChEBI" id="CHEBI:30413"/>
    </ligand>
    <ligandPart>
        <name>Fe</name>
        <dbReference type="ChEBI" id="CHEBI:18248"/>
    </ligandPart>
</feature>
<dbReference type="EMBL" id="CAADRA010002159">
    <property type="protein sequence ID" value="VFT82754.1"/>
    <property type="molecule type" value="Genomic_DNA"/>
</dbReference>
<dbReference type="PRINTS" id="PR00463">
    <property type="entry name" value="EP450I"/>
</dbReference>
<reference evidence="5" key="2">
    <citation type="submission" date="2019-06" db="EMBL/GenBank/DDBJ databases">
        <title>Genomics analysis of Aphanomyces spp. identifies a new class of oomycete effector associated with host adaptation.</title>
        <authorList>
            <person name="Gaulin E."/>
        </authorList>
    </citation>
    <scope>NUCLEOTIDE SEQUENCE</scope>
    <source>
        <strain evidence="5">CBS 578.67</strain>
    </source>
</reference>
<dbReference type="GO" id="GO:0004497">
    <property type="term" value="F:monooxygenase activity"/>
    <property type="evidence" value="ECO:0007669"/>
    <property type="project" value="UniProtKB-KW"/>
</dbReference>
<dbReference type="InterPro" id="IPR050121">
    <property type="entry name" value="Cytochrome_P450_monoxygenase"/>
</dbReference>
<dbReference type="InterPro" id="IPR036396">
    <property type="entry name" value="Cyt_P450_sf"/>
</dbReference>
<keyword evidence="4" id="KW-0560">Oxidoreductase</keyword>
<dbReference type="GO" id="GO:0016705">
    <property type="term" value="F:oxidoreductase activity, acting on paired donors, with incorporation or reduction of molecular oxygen"/>
    <property type="evidence" value="ECO:0007669"/>
    <property type="project" value="InterPro"/>
</dbReference>
<dbReference type="AlphaFoldDB" id="A0A485KGU6"/>
<accession>A0A485KGU6</accession>
<reference evidence="6 7" key="1">
    <citation type="submission" date="2019-03" db="EMBL/GenBank/DDBJ databases">
        <authorList>
            <person name="Gaulin E."/>
            <person name="Dumas B."/>
        </authorList>
    </citation>
    <scope>NUCLEOTIDE SEQUENCE [LARGE SCALE GENOMIC DNA]</scope>
    <source>
        <strain evidence="6">CBS 568.67</strain>
    </source>
</reference>
<keyword evidence="3 4" id="KW-0479">Metal-binding</keyword>
<name>A0A485KGU6_9STRA</name>
<gene>
    <name evidence="6" type="primary">Aste57867_5720</name>
    <name evidence="5" type="ORF">As57867_005707</name>
    <name evidence="6" type="ORF">ASTE57867_5720</name>
</gene>
<evidence type="ECO:0000256" key="2">
    <source>
        <dbReference type="ARBA" id="ARBA00010617"/>
    </source>
</evidence>
<dbReference type="CDD" id="cd00302">
    <property type="entry name" value="cytochrome_P450"/>
    <property type="match status" value="1"/>
</dbReference>
<keyword evidence="3 4" id="KW-0408">Iron</keyword>
<dbReference type="Pfam" id="PF00067">
    <property type="entry name" value="p450"/>
    <property type="match status" value="1"/>
</dbReference>
<evidence type="ECO:0000256" key="4">
    <source>
        <dbReference type="RuleBase" id="RU000461"/>
    </source>
</evidence>
<keyword evidence="7" id="KW-1185">Reference proteome</keyword>
<proteinExistence type="inferred from homology"/>
<dbReference type="Proteomes" id="UP000332933">
    <property type="component" value="Unassembled WGS sequence"/>
</dbReference>
<dbReference type="PRINTS" id="PR00385">
    <property type="entry name" value="P450"/>
</dbReference>
<sequence length="536" mass="58725">MFTDIASRFLATDFAALFPKDLTANSETTTTAVAAASGLVLGSLLLRYLLTPHPLDRLPSPKPSSYILGHLMDNLGTVANWASRGGYPEPFLSWVKQYGGAIHLREFFNHSLLLTDPKAVQHVLASNEANYPRDSHVGGYFAVRFLVPDALFGVGLLSANGAQHDRFRKILNPFFTASRVKTFAATFETEARRCCDTTLADACDSHTPVNLSSVLAALTLETVGLTAFGLSFRENPKVPTIFQRYTVDLTPWVLIGIMRVPGFLSLPLAPLLARRQVQKELKAAVEELILYRGSLVRDAGAPKDLFDLIVADSTTHEALVHTMTFVAGGSINTTSAISWVFAAVAQHPNVMAKIRQEYKSVMATYGSLSTWEAVNALTYTLAVIQETGRLNPALFMLVRRICQQSEDVPMLDGSSVHVPKGTAVEINLAAMHRNPKYWADADTFAPERFMEGTSKWKADQALRQGKPGHGFYYLAFSAGSKVCIGQRFATAEMQVVVATFVGAYDFELSAKTDLRPKFNTLSVAPVNLELNVRRAV</sequence>
<dbReference type="GO" id="GO:0020037">
    <property type="term" value="F:heme binding"/>
    <property type="evidence" value="ECO:0007669"/>
    <property type="project" value="InterPro"/>
</dbReference>
<comment type="cofactor">
    <cofactor evidence="1 3">
        <name>heme</name>
        <dbReference type="ChEBI" id="CHEBI:30413"/>
    </cofactor>
</comment>
<evidence type="ECO:0000256" key="3">
    <source>
        <dbReference type="PIRSR" id="PIRSR602401-1"/>
    </source>
</evidence>
<evidence type="ECO:0000313" key="7">
    <source>
        <dbReference type="Proteomes" id="UP000332933"/>
    </source>
</evidence>
<dbReference type="PANTHER" id="PTHR24305:SF166">
    <property type="entry name" value="CYTOCHROME P450 12A4, MITOCHONDRIAL-RELATED"/>
    <property type="match status" value="1"/>
</dbReference>
<dbReference type="GO" id="GO:0005506">
    <property type="term" value="F:iron ion binding"/>
    <property type="evidence" value="ECO:0007669"/>
    <property type="project" value="InterPro"/>
</dbReference>